<name>A0A0M0JZL4_9EUKA</name>
<proteinExistence type="predicted"/>
<dbReference type="AlphaFoldDB" id="A0A0M0JZL4"/>
<organism evidence="2 3">
    <name type="scientific">Chrysochromulina tobinii</name>
    <dbReference type="NCBI Taxonomy" id="1460289"/>
    <lineage>
        <taxon>Eukaryota</taxon>
        <taxon>Haptista</taxon>
        <taxon>Haptophyta</taxon>
        <taxon>Prymnesiophyceae</taxon>
        <taxon>Prymnesiales</taxon>
        <taxon>Chrysochromulinaceae</taxon>
        <taxon>Chrysochromulina</taxon>
    </lineage>
</organism>
<evidence type="ECO:0000313" key="2">
    <source>
        <dbReference type="EMBL" id="KOO31782.1"/>
    </source>
</evidence>
<protein>
    <submittedName>
        <fullName evidence="2">Uncharacterized protein</fullName>
    </submittedName>
</protein>
<reference evidence="3" key="1">
    <citation type="journal article" date="2015" name="PLoS Genet.">
        <title>Genome Sequence and Transcriptome Analyses of Chrysochromulina tobin: Metabolic Tools for Enhanced Algal Fitness in the Prominent Order Prymnesiales (Haptophyceae).</title>
        <authorList>
            <person name="Hovde B.T."/>
            <person name="Deodato C.R."/>
            <person name="Hunsperger H.M."/>
            <person name="Ryken S.A."/>
            <person name="Yost W."/>
            <person name="Jha R.K."/>
            <person name="Patterson J."/>
            <person name="Monnat R.J. Jr."/>
            <person name="Barlow S.B."/>
            <person name="Starkenburg S.R."/>
            <person name="Cattolico R.A."/>
        </authorList>
    </citation>
    <scope>NUCLEOTIDE SEQUENCE</scope>
    <source>
        <strain evidence="3">CCMP291</strain>
    </source>
</reference>
<dbReference type="EMBL" id="JWZX01001934">
    <property type="protein sequence ID" value="KOO31782.1"/>
    <property type="molecule type" value="Genomic_DNA"/>
</dbReference>
<sequence length="122" mass="11943">MTDTRPPLTPGGAGVSGSGVNGGAGVSGSGVNDAPWRAPRLEPSEAAASGLAISYAIELAGIVARRHLAAEEAEEAAIARSELGSAVTSARYSAALSEGLDSAVKSARYSAALSEVDSAASS</sequence>
<keyword evidence="3" id="KW-1185">Reference proteome</keyword>
<feature type="compositionally biased region" description="Gly residues" evidence="1">
    <location>
        <begin position="11"/>
        <end position="28"/>
    </location>
</feature>
<evidence type="ECO:0000256" key="1">
    <source>
        <dbReference type="SAM" id="MobiDB-lite"/>
    </source>
</evidence>
<comment type="caution">
    <text evidence="2">The sequence shown here is derived from an EMBL/GenBank/DDBJ whole genome shotgun (WGS) entry which is preliminary data.</text>
</comment>
<feature type="region of interest" description="Disordered" evidence="1">
    <location>
        <begin position="1"/>
        <end position="38"/>
    </location>
</feature>
<accession>A0A0M0JZL4</accession>
<dbReference type="Proteomes" id="UP000037460">
    <property type="component" value="Unassembled WGS sequence"/>
</dbReference>
<evidence type="ECO:0000313" key="3">
    <source>
        <dbReference type="Proteomes" id="UP000037460"/>
    </source>
</evidence>
<gene>
    <name evidence="2" type="ORF">Ctob_006672</name>
</gene>